<feature type="compositionally biased region" description="Basic and acidic residues" evidence="1">
    <location>
        <begin position="27"/>
        <end position="41"/>
    </location>
</feature>
<keyword evidence="3" id="KW-1185">Reference proteome</keyword>
<sequence length="82" mass="8647">MYGKIDADQQGQKKPTTPLDVSQGHQQAEKLKGRQKEEKAKSGVGMGGWDDGSADAGGRCECPGGGGQPASHFRCVCPEEED</sequence>
<proteinExistence type="predicted"/>
<name>A0A5J9TI09_9POAL</name>
<reference evidence="2 3" key="1">
    <citation type="journal article" date="2019" name="Sci. Rep.">
        <title>A high-quality genome of Eragrostis curvula grass provides insights into Poaceae evolution and supports new strategies to enhance forage quality.</title>
        <authorList>
            <person name="Carballo J."/>
            <person name="Santos B.A.C.M."/>
            <person name="Zappacosta D."/>
            <person name="Garbus I."/>
            <person name="Selva J.P."/>
            <person name="Gallo C.A."/>
            <person name="Diaz A."/>
            <person name="Albertini E."/>
            <person name="Caccamo M."/>
            <person name="Echenique V."/>
        </authorList>
    </citation>
    <scope>NUCLEOTIDE SEQUENCE [LARGE SCALE GENOMIC DNA]</scope>
    <source>
        <strain evidence="3">cv. Victoria</strain>
        <tissue evidence="2">Leaf</tissue>
    </source>
</reference>
<gene>
    <name evidence="2" type="ORF">EJB05_44561</name>
</gene>
<evidence type="ECO:0000313" key="2">
    <source>
        <dbReference type="EMBL" id="TVU11003.1"/>
    </source>
</evidence>
<comment type="caution">
    <text evidence="2">The sequence shown here is derived from an EMBL/GenBank/DDBJ whole genome shotgun (WGS) entry which is preliminary data.</text>
</comment>
<accession>A0A5J9TI09</accession>
<dbReference type="AlphaFoldDB" id="A0A5J9TI09"/>
<dbReference type="Gramene" id="TVU11003">
    <property type="protein sequence ID" value="TVU11003"/>
    <property type="gene ID" value="EJB05_44561"/>
</dbReference>
<organism evidence="2 3">
    <name type="scientific">Eragrostis curvula</name>
    <name type="common">weeping love grass</name>
    <dbReference type="NCBI Taxonomy" id="38414"/>
    <lineage>
        <taxon>Eukaryota</taxon>
        <taxon>Viridiplantae</taxon>
        <taxon>Streptophyta</taxon>
        <taxon>Embryophyta</taxon>
        <taxon>Tracheophyta</taxon>
        <taxon>Spermatophyta</taxon>
        <taxon>Magnoliopsida</taxon>
        <taxon>Liliopsida</taxon>
        <taxon>Poales</taxon>
        <taxon>Poaceae</taxon>
        <taxon>PACMAD clade</taxon>
        <taxon>Chloridoideae</taxon>
        <taxon>Eragrostideae</taxon>
        <taxon>Eragrostidinae</taxon>
        <taxon>Eragrostis</taxon>
    </lineage>
</organism>
<evidence type="ECO:0000256" key="1">
    <source>
        <dbReference type="SAM" id="MobiDB-lite"/>
    </source>
</evidence>
<feature type="region of interest" description="Disordered" evidence="1">
    <location>
        <begin position="1"/>
        <end position="58"/>
    </location>
</feature>
<feature type="compositionally biased region" description="Polar residues" evidence="1">
    <location>
        <begin position="9"/>
        <end position="26"/>
    </location>
</feature>
<dbReference type="Proteomes" id="UP000324897">
    <property type="component" value="Chromosome 3"/>
</dbReference>
<dbReference type="EMBL" id="RWGY01000039">
    <property type="protein sequence ID" value="TVU11003.1"/>
    <property type="molecule type" value="Genomic_DNA"/>
</dbReference>
<protein>
    <submittedName>
        <fullName evidence="2">Uncharacterized protein</fullName>
    </submittedName>
</protein>
<evidence type="ECO:0000313" key="3">
    <source>
        <dbReference type="Proteomes" id="UP000324897"/>
    </source>
</evidence>